<feature type="binding site" evidence="7">
    <location>
        <position position="231"/>
    </location>
    <ligand>
        <name>substrate</name>
        <note>ligand shared between homodimeric partners</note>
    </ligand>
</feature>
<comment type="cofactor">
    <cofactor evidence="8">
        <name>Mn(2+)</name>
        <dbReference type="ChEBI" id="CHEBI:29035"/>
    </cofactor>
    <text evidence="8">Binds 2 manganese ions per subunit.</text>
</comment>
<evidence type="ECO:0000256" key="1">
    <source>
        <dbReference type="ARBA" id="ARBA00006247"/>
    </source>
</evidence>
<dbReference type="EMBL" id="JABXXO010000012">
    <property type="protein sequence ID" value="KAF7762138.1"/>
    <property type="molecule type" value="Genomic_DNA"/>
</dbReference>
<feature type="binding site" description="in other chain" evidence="7">
    <location>
        <position position="420"/>
    </location>
    <ligand>
        <name>substrate</name>
        <note>ligand shared between homodimeric partners</note>
    </ligand>
</feature>
<dbReference type="Gene3D" id="3.30.70.360">
    <property type="match status" value="1"/>
</dbReference>
<name>A0A8H7C4Z5_AGABI</name>
<evidence type="ECO:0000256" key="2">
    <source>
        <dbReference type="ARBA" id="ARBA00022670"/>
    </source>
</evidence>
<dbReference type="Pfam" id="PF01546">
    <property type="entry name" value="Peptidase_M20"/>
    <property type="match status" value="1"/>
</dbReference>
<feature type="binding site" description="in other chain" evidence="7">
    <location>
        <position position="198"/>
    </location>
    <ligand>
        <name>substrate</name>
        <note>ligand shared between homodimeric partners</note>
    </ligand>
</feature>
<accession>A0A8H7C4Z5</accession>
<evidence type="ECO:0000256" key="5">
    <source>
        <dbReference type="ARBA" id="ARBA00023049"/>
    </source>
</evidence>
<dbReference type="InterPro" id="IPR051458">
    <property type="entry name" value="Cyt/Met_Dipeptidase"/>
</dbReference>
<feature type="binding site" evidence="8">
    <location>
        <position position="133"/>
    </location>
    <ligand>
        <name>Mn(2+)</name>
        <dbReference type="ChEBI" id="CHEBI:29035"/>
        <label>1</label>
    </ligand>
</feature>
<feature type="binding site" evidence="8">
    <location>
        <position position="168"/>
    </location>
    <ligand>
        <name>Mn(2+)</name>
        <dbReference type="ChEBI" id="CHEBI:29035"/>
        <label>1</label>
    </ligand>
</feature>
<feature type="binding site" evidence="8">
    <location>
        <position position="133"/>
    </location>
    <ligand>
        <name>Mn(2+)</name>
        <dbReference type="ChEBI" id="CHEBI:29035"/>
        <label>2</label>
    </ligand>
</feature>
<dbReference type="GO" id="GO:0070573">
    <property type="term" value="F:metallodipeptidase activity"/>
    <property type="evidence" value="ECO:0007669"/>
    <property type="project" value="InterPro"/>
</dbReference>
<dbReference type="Gene3D" id="3.40.630.10">
    <property type="entry name" value="Zn peptidases"/>
    <property type="match status" value="1"/>
</dbReference>
<keyword evidence="2" id="KW-0645">Protease</keyword>
<organism evidence="11 12">
    <name type="scientific">Agaricus bisporus var. burnettii</name>
    <dbReference type="NCBI Taxonomy" id="192524"/>
    <lineage>
        <taxon>Eukaryota</taxon>
        <taxon>Fungi</taxon>
        <taxon>Dikarya</taxon>
        <taxon>Basidiomycota</taxon>
        <taxon>Agaricomycotina</taxon>
        <taxon>Agaricomycetes</taxon>
        <taxon>Agaricomycetidae</taxon>
        <taxon>Agaricales</taxon>
        <taxon>Agaricineae</taxon>
        <taxon>Agaricaceae</taxon>
        <taxon>Agaricus</taxon>
    </lineage>
</organism>
<dbReference type="PIRSF" id="PIRSF037242">
    <property type="entry name" value="CNDP_dipeptidase"/>
    <property type="match status" value="1"/>
</dbReference>
<dbReference type="SUPFAM" id="SSF53187">
    <property type="entry name" value="Zn-dependent exopeptidases"/>
    <property type="match status" value="1"/>
</dbReference>
<dbReference type="Pfam" id="PF07687">
    <property type="entry name" value="M20_dimer"/>
    <property type="match status" value="1"/>
</dbReference>
<feature type="binding site" evidence="7">
    <location>
        <position position="333"/>
    </location>
    <ligand>
        <name>substrate</name>
        <note>ligand shared between homodimeric partners</note>
    </ligand>
</feature>
<gene>
    <name evidence="11" type="ORF">Agabi119p4_8731</name>
</gene>
<sequence>MPAPQEFIKYIDDKADAFIQRLSDAVAIPSVSSDASRRQDVIKMANWLSEQLQAVGVTTQLTDLGKQQIEGQELPLPPVILGKIGNDKNKKTILVYGHFDVQPAFKSDGWDTDPFTLVNDKATGRLIGRGASDDKGPVLGWVNVLQWHHENKKELPVNLRCCFEGMEESGSEGLDDLVARESKPGGWFDGVDAVCISDNYWLNTRTPALTYGLRGLSYYRVTVSGPARDLHSGVFGRTVYEPMTDLIYIMSKLVDNRGHILIPGVEDQVGIADEEEKKIYQALDYSIQDVEESAGAPIALSSDKVEVLMGRMRNPSLSLHGIEGAFSGVGAKTVIPAKVSGKFSIRLVPPQTPESVDPFVISYIEELFKGLNSKSKLEVESLHGGKPWVADHNHWNYEAAKRATWSTYNRLPDLTREGGSIPVTLTFADCLGVNVVLLPMGRGDDGAHSTNEKIDRFNFIEGTKLLGSYLYEVAV</sequence>
<proteinExistence type="inferred from homology"/>
<feature type="site" description="Important for catalytic activity" evidence="9">
    <location>
        <position position="231"/>
    </location>
</feature>
<feature type="active site" evidence="6">
    <location>
        <position position="100"/>
    </location>
</feature>
<feature type="active site" description="Proton acceptor" evidence="6">
    <location>
        <position position="167"/>
    </location>
</feature>
<dbReference type="InterPro" id="IPR017153">
    <property type="entry name" value="CNDP/DUG1"/>
</dbReference>
<comment type="caution">
    <text evidence="11">The sequence shown here is derived from an EMBL/GenBank/DDBJ whole genome shotgun (WGS) entry which is preliminary data.</text>
</comment>
<dbReference type="InterPro" id="IPR011650">
    <property type="entry name" value="Peptidase_M20_dimer"/>
</dbReference>
<dbReference type="GO" id="GO:0046872">
    <property type="term" value="F:metal ion binding"/>
    <property type="evidence" value="ECO:0007669"/>
    <property type="project" value="UniProtKB-KW"/>
</dbReference>
<keyword evidence="4" id="KW-0378">Hydrolase</keyword>
<feature type="binding site" description="in other chain" evidence="7">
    <location>
        <position position="346"/>
    </location>
    <ligand>
        <name>substrate</name>
        <note>ligand shared between homodimeric partners</note>
    </ligand>
</feature>
<reference evidence="11 12" key="1">
    <citation type="journal article" name="Sci. Rep.">
        <title>Telomere-to-telomere assembled and centromere annotated genomes of the two main subspecies of the button mushroom Agaricus bisporus reveal especially polymorphic chromosome ends.</title>
        <authorList>
            <person name="Sonnenberg A.S.M."/>
            <person name="Sedaghat-Telgerd N."/>
            <person name="Lavrijssen B."/>
            <person name="Ohm R.A."/>
            <person name="Hendrickx P.M."/>
            <person name="Scholtmeijer K."/>
            <person name="Baars J.J.P."/>
            <person name="van Peer A."/>
        </authorList>
    </citation>
    <scope>NUCLEOTIDE SEQUENCE [LARGE SCALE GENOMIC DNA]</scope>
    <source>
        <strain evidence="11 12">H119_p4</strain>
    </source>
</reference>
<feature type="binding site" evidence="8">
    <location>
        <position position="448"/>
    </location>
    <ligand>
        <name>Mn(2+)</name>
        <dbReference type="ChEBI" id="CHEBI:29035"/>
        <label>1</label>
    </ligand>
</feature>
<keyword evidence="8" id="KW-0464">Manganese</keyword>
<feature type="binding site" evidence="8">
    <location>
        <position position="98"/>
    </location>
    <ligand>
        <name>Mn(2+)</name>
        <dbReference type="ChEBI" id="CHEBI:29035"/>
        <label>2</label>
    </ligand>
</feature>
<dbReference type="GO" id="GO:0006508">
    <property type="term" value="P:proteolysis"/>
    <property type="evidence" value="ECO:0007669"/>
    <property type="project" value="UniProtKB-KW"/>
</dbReference>
<dbReference type="OMA" id="CNVKFMI"/>
<evidence type="ECO:0000313" key="11">
    <source>
        <dbReference type="EMBL" id="KAF7762138.1"/>
    </source>
</evidence>
<evidence type="ECO:0000313" key="12">
    <source>
        <dbReference type="Proteomes" id="UP000629468"/>
    </source>
</evidence>
<feature type="domain" description="Peptidase M20 dimerisation" evidence="10">
    <location>
        <begin position="211"/>
        <end position="366"/>
    </location>
</feature>
<evidence type="ECO:0000259" key="10">
    <source>
        <dbReference type="Pfam" id="PF07687"/>
    </source>
</evidence>
<comment type="similarity">
    <text evidence="1">Belongs to the peptidase M20A family.</text>
</comment>
<evidence type="ECO:0000256" key="6">
    <source>
        <dbReference type="PIRSR" id="PIRSR037242-1"/>
    </source>
</evidence>
<dbReference type="CDD" id="cd05676">
    <property type="entry name" value="M20_dipept_like_CNDP"/>
    <property type="match status" value="1"/>
</dbReference>
<dbReference type="PANTHER" id="PTHR43270:SF4">
    <property type="entry name" value="CARNOSINE DIPEPTIDASE 2, ISOFORM A"/>
    <property type="match status" value="1"/>
</dbReference>
<dbReference type="AlphaFoldDB" id="A0A8H7C4Z5"/>
<feature type="binding site" description="in other chain" evidence="7">
    <location>
        <position position="448"/>
    </location>
    <ligand>
        <name>substrate</name>
        <note>ligand shared between homodimeric partners</note>
    </ligand>
</feature>
<evidence type="ECO:0000256" key="3">
    <source>
        <dbReference type="ARBA" id="ARBA00022723"/>
    </source>
</evidence>
<evidence type="ECO:0000256" key="9">
    <source>
        <dbReference type="PIRSR" id="PIRSR037242-4"/>
    </source>
</evidence>
<evidence type="ECO:0000256" key="8">
    <source>
        <dbReference type="PIRSR" id="PIRSR037242-3"/>
    </source>
</evidence>
<keyword evidence="3 8" id="KW-0479">Metal-binding</keyword>
<evidence type="ECO:0000256" key="7">
    <source>
        <dbReference type="PIRSR" id="PIRSR037242-2"/>
    </source>
</evidence>
<feature type="binding site" evidence="8">
    <location>
        <position position="198"/>
    </location>
    <ligand>
        <name>Mn(2+)</name>
        <dbReference type="ChEBI" id="CHEBI:29035"/>
        <label>2</label>
    </ligand>
</feature>
<dbReference type="PANTHER" id="PTHR43270">
    <property type="entry name" value="BETA-ALA-HIS DIPEPTIDASE"/>
    <property type="match status" value="1"/>
</dbReference>
<evidence type="ECO:0000256" key="4">
    <source>
        <dbReference type="ARBA" id="ARBA00022801"/>
    </source>
</evidence>
<protein>
    <recommendedName>
        <fullName evidence="10">Peptidase M20 dimerisation domain-containing protein</fullName>
    </recommendedName>
</protein>
<dbReference type="Proteomes" id="UP000629468">
    <property type="component" value="Unassembled WGS sequence"/>
</dbReference>
<dbReference type="InterPro" id="IPR002933">
    <property type="entry name" value="Peptidase_M20"/>
</dbReference>
<keyword evidence="5" id="KW-0482">Metalloprotease</keyword>